<dbReference type="Gene3D" id="3.30.1330.60">
    <property type="entry name" value="OmpA-like domain"/>
    <property type="match status" value="1"/>
</dbReference>
<dbReference type="AlphaFoldDB" id="A0A8G2CNC8"/>
<keyword evidence="1" id="KW-0472">Membrane</keyword>
<dbReference type="RefSeq" id="WP_162176819.1">
    <property type="nucleotide sequence ID" value="NZ_DAOMCH010000037.1"/>
</dbReference>
<feature type="chain" id="PRO_5034046151" evidence="3">
    <location>
        <begin position="20"/>
        <end position="131"/>
    </location>
</feature>
<organism evidence="5 6">
    <name type="scientific">Acidiphilium rubrum</name>
    <dbReference type="NCBI Taxonomy" id="526"/>
    <lineage>
        <taxon>Bacteria</taxon>
        <taxon>Pseudomonadati</taxon>
        <taxon>Pseudomonadota</taxon>
        <taxon>Alphaproteobacteria</taxon>
        <taxon>Acetobacterales</taxon>
        <taxon>Acidocellaceae</taxon>
        <taxon>Acidiphilium</taxon>
    </lineage>
</organism>
<dbReference type="Proteomes" id="UP000186308">
    <property type="component" value="Unassembled WGS sequence"/>
</dbReference>
<evidence type="ECO:0000259" key="4">
    <source>
        <dbReference type="PROSITE" id="PS51123"/>
    </source>
</evidence>
<dbReference type="PANTHER" id="PTHR30329:SF21">
    <property type="entry name" value="LIPOPROTEIN YIAD-RELATED"/>
    <property type="match status" value="1"/>
</dbReference>
<keyword evidence="3" id="KW-0732">Signal</keyword>
<dbReference type="PROSITE" id="PS51257">
    <property type="entry name" value="PROKAR_LIPOPROTEIN"/>
    <property type="match status" value="1"/>
</dbReference>
<evidence type="ECO:0000256" key="3">
    <source>
        <dbReference type="SAM" id="SignalP"/>
    </source>
</evidence>
<dbReference type="Pfam" id="PF00691">
    <property type="entry name" value="OmpA"/>
    <property type="match status" value="1"/>
</dbReference>
<gene>
    <name evidence="5" type="ORF">SAMN05421828_13023</name>
</gene>
<sequence>MRRSIVLSALPLLALAGCANLPFMHPDRSYVIFFQPNSAAVRAPGLSVITKAAKVAADYPLSPVTVSGAADTVGSTPDNIKLSNARASAVATQLIADGVPATRVSTQGLGAVGSPPASQQASRTATITIGH</sequence>
<evidence type="ECO:0000256" key="1">
    <source>
        <dbReference type="PROSITE-ProRule" id="PRU00473"/>
    </source>
</evidence>
<dbReference type="InterPro" id="IPR006665">
    <property type="entry name" value="OmpA-like"/>
</dbReference>
<keyword evidence="6" id="KW-1185">Reference proteome</keyword>
<evidence type="ECO:0000313" key="5">
    <source>
        <dbReference type="EMBL" id="SIR41603.1"/>
    </source>
</evidence>
<dbReference type="CDD" id="cd07185">
    <property type="entry name" value="OmpA_C-like"/>
    <property type="match status" value="1"/>
</dbReference>
<dbReference type="GO" id="GO:0016020">
    <property type="term" value="C:membrane"/>
    <property type="evidence" value="ECO:0007669"/>
    <property type="project" value="UniProtKB-UniRule"/>
</dbReference>
<name>A0A8G2CNC8_ACIRU</name>
<evidence type="ECO:0000256" key="2">
    <source>
        <dbReference type="SAM" id="MobiDB-lite"/>
    </source>
</evidence>
<proteinExistence type="predicted"/>
<dbReference type="SUPFAM" id="SSF103088">
    <property type="entry name" value="OmpA-like"/>
    <property type="match status" value="1"/>
</dbReference>
<protein>
    <submittedName>
        <fullName evidence="5">OmpA family protein</fullName>
    </submittedName>
</protein>
<dbReference type="PANTHER" id="PTHR30329">
    <property type="entry name" value="STATOR ELEMENT OF FLAGELLAR MOTOR COMPLEX"/>
    <property type="match status" value="1"/>
</dbReference>
<feature type="region of interest" description="Disordered" evidence="2">
    <location>
        <begin position="108"/>
        <end position="131"/>
    </location>
</feature>
<feature type="compositionally biased region" description="Polar residues" evidence="2">
    <location>
        <begin position="116"/>
        <end position="131"/>
    </location>
</feature>
<feature type="signal peptide" evidence="3">
    <location>
        <begin position="1"/>
        <end position="19"/>
    </location>
</feature>
<dbReference type="InterPro" id="IPR050330">
    <property type="entry name" value="Bact_OuterMem_StrucFunc"/>
</dbReference>
<evidence type="ECO:0000313" key="6">
    <source>
        <dbReference type="Proteomes" id="UP000186308"/>
    </source>
</evidence>
<reference evidence="5 6" key="1">
    <citation type="submission" date="2017-01" db="EMBL/GenBank/DDBJ databases">
        <authorList>
            <person name="Varghese N."/>
            <person name="Submissions S."/>
        </authorList>
    </citation>
    <scope>NUCLEOTIDE SEQUENCE [LARGE SCALE GENOMIC DNA]</scope>
    <source>
        <strain evidence="5 6">ATCC 35905</strain>
    </source>
</reference>
<accession>A0A8G2CNC8</accession>
<dbReference type="PROSITE" id="PS51123">
    <property type="entry name" value="OMPA_2"/>
    <property type="match status" value="1"/>
</dbReference>
<dbReference type="InterPro" id="IPR036737">
    <property type="entry name" value="OmpA-like_sf"/>
</dbReference>
<dbReference type="EMBL" id="FTNE01000030">
    <property type="protein sequence ID" value="SIR41603.1"/>
    <property type="molecule type" value="Genomic_DNA"/>
</dbReference>
<comment type="caution">
    <text evidence="5">The sequence shown here is derived from an EMBL/GenBank/DDBJ whole genome shotgun (WGS) entry which is preliminary data.</text>
</comment>
<feature type="domain" description="OmpA-like" evidence="4">
    <location>
        <begin position="21"/>
        <end position="131"/>
    </location>
</feature>